<dbReference type="EMBL" id="DVLT01000071">
    <property type="protein sequence ID" value="HIU03770.1"/>
    <property type="molecule type" value="Genomic_DNA"/>
</dbReference>
<sequence length="533" mass="59671">MRLTFLGADHEVTGSCHYLEVNGRKILVDCGMEQGEDIYENQEIPVASSDIDYVLLTHAHIDHSGLLPMLYAQGFKGTIFCTKATQDLCDIMLRDSAHIQEFEAEWRNRKGRRAGKPEYVPLYTMEDAEGVLEHFEGCEYDRIIDICDGVRVRFTDVGHLLGSSCIEIWMKENGTERKIVFSGDVGNTHQPLIKDPAYVKEADYVVIESTYGDRIHSENRPDYVAELTRIIQETFDRGGNVVIPSFAVGRTQEMLYFIRQIKAEHRIQGHDGFKVYVDSPLAIEATHVFNKNIYDCFDEEAMELVDQGINPISFPGLKTSVTSEESKAINFIDEPKVIISASGMCEAGRIRHHLKHNLWRPECTILFVGYQAQGTLGRSIVDGAKQVKLFGEEIQVHAHIEKLVGISGHADKNGLLDWLGGFEQFPKKVFVVHGEDAVCDIFADTIHSTFKVEAAAPFSGTVYDLATGACLVQGMPVKVSKKAAAKRAASVFERLLAAGRRLMLVINHNEGGANKDLARFTDQINQLCDKWDR</sequence>
<dbReference type="AlphaFoldDB" id="A0A9D1KYP1"/>
<reference evidence="4" key="1">
    <citation type="submission" date="2020-10" db="EMBL/GenBank/DDBJ databases">
        <authorList>
            <person name="Gilroy R."/>
        </authorList>
    </citation>
    <scope>NUCLEOTIDE SEQUENCE</scope>
    <source>
        <strain evidence="4">CHK187-14744</strain>
    </source>
</reference>
<dbReference type="PANTHER" id="PTHR11203">
    <property type="entry name" value="CLEAVAGE AND POLYADENYLATION SPECIFICITY FACTOR FAMILY MEMBER"/>
    <property type="match status" value="1"/>
</dbReference>
<dbReference type="CDD" id="cd16295">
    <property type="entry name" value="TTHA0252-CPSF-like_MBL-fold"/>
    <property type="match status" value="1"/>
</dbReference>
<feature type="domain" description="Beta-Casp" evidence="3">
    <location>
        <begin position="251"/>
        <end position="380"/>
    </location>
</feature>
<evidence type="ECO:0000259" key="2">
    <source>
        <dbReference type="SMART" id="SM00849"/>
    </source>
</evidence>
<dbReference type="SMART" id="SM00849">
    <property type="entry name" value="Lactamase_B"/>
    <property type="match status" value="1"/>
</dbReference>
<organism evidence="4 5">
    <name type="scientific">Candidatus Onthocola gallistercoris</name>
    <dbReference type="NCBI Taxonomy" id="2840876"/>
    <lineage>
        <taxon>Bacteria</taxon>
        <taxon>Bacillati</taxon>
        <taxon>Bacillota</taxon>
        <taxon>Bacilli</taxon>
        <taxon>Candidatus Onthocola</taxon>
    </lineage>
</organism>
<dbReference type="InterPro" id="IPR022712">
    <property type="entry name" value="Beta_Casp"/>
</dbReference>
<evidence type="ECO:0000313" key="5">
    <source>
        <dbReference type="Proteomes" id="UP000824164"/>
    </source>
</evidence>
<protein>
    <submittedName>
        <fullName evidence="4">MBL fold metallo-hydrolase</fullName>
    </submittedName>
</protein>
<feature type="domain" description="Metallo-beta-lactamase" evidence="2">
    <location>
        <begin position="13"/>
        <end position="227"/>
    </location>
</feature>
<dbReference type="Gene3D" id="3.40.50.10890">
    <property type="match status" value="1"/>
</dbReference>
<dbReference type="SUPFAM" id="SSF56281">
    <property type="entry name" value="Metallo-hydrolase/oxidoreductase"/>
    <property type="match status" value="1"/>
</dbReference>
<dbReference type="GO" id="GO:0016787">
    <property type="term" value="F:hydrolase activity"/>
    <property type="evidence" value="ECO:0007669"/>
    <property type="project" value="UniProtKB-KW"/>
</dbReference>
<keyword evidence="1" id="KW-0378">Hydrolase</keyword>
<dbReference type="Proteomes" id="UP000824164">
    <property type="component" value="Unassembled WGS sequence"/>
</dbReference>
<gene>
    <name evidence="4" type="ORF">IAB63_11020</name>
</gene>
<evidence type="ECO:0000313" key="4">
    <source>
        <dbReference type="EMBL" id="HIU03770.1"/>
    </source>
</evidence>
<dbReference type="Pfam" id="PF07521">
    <property type="entry name" value="RMMBL"/>
    <property type="match status" value="1"/>
</dbReference>
<accession>A0A9D1KYP1</accession>
<dbReference type="SMART" id="SM01027">
    <property type="entry name" value="Beta-Casp"/>
    <property type="match status" value="1"/>
</dbReference>
<proteinExistence type="predicted"/>
<evidence type="ECO:0000259" key="3">
    <source>
        <dbReference type="SMART" id="SM01027"/>
    </source>
</evidence>
<reference evidence="4" key="2">
    <citation type="journal article" date="2021" name="PeerJ">
        <title>Extensive microbial diversity within the chicken gut microbiome revealed by metagenomics and culture.</title>
        <authorList>
            <person name="Gilroy R."/>
            <person name="Ravi A."/>
            <person name="Getino M."/>
            <person name="Pursley I."/>
            <person name="Horton D.L."/>
            <person name="Alikhan N.F."/>
            <person name="Baker D."/>
            <person name="Gharbi K."/>
            <person name="Hall N."/>
            <person name="Watson M."/>
            <person name="Adriaenssens E.M."/>
            <person name="Foster-Nyarko E."/>
            <person name="Jarju S."/>
            <person name="Secka A."/>
            <person name="Antonio M."/>
            <person name="Oren A."/>
            <person name="Chaudhuri R.R."/>
            <person name="La Ragione R."/>
            <person name="Hildebrand F."/>
            <person name="Pallen M.J."/>
        </authorList>
    </citation>
    <scope>NUCLEOTIDE SEQUENCE</scope>
    <source>
        <strain evidence="4">CHK187-14744</strain>
    </source>
</reference>
<dbReference type="InterPro" id="IPR011108">
    <property type="entry name" value="RMMBL"/>
</dbReference>
<name>A0A9D1KYP1_9FIRM</name>
<dbReference type="InterPro" id="IPR001279">
    <property type="entry name" value="Metallo-B-lactamas"/>
</dbReference>
<dbReference type="InterPro" id="IPR050698">
    <property type="entry name" value="MBL"/>
</dbReference>
<dbReference type="PANTHER" id="PTHR11203:SF37">
    <property type="entry name" value="INTEGRATOR COMPLEX SUBUNIT 11"/>
    <property type="match status" value="1"/>
</dbReference>
<dbReference type="Pfam" id="PF00753">
    <property type="entry name" value="Lactamase_B"/>
    <property type="match status" value="1"/>
</dbReference>
<evidence type="ECO:0000256" key="1">
    <source>
        <dbReference type="ARBA" id="ARBA00022801"/>
    </source>
</evidence>
<dbReference type="Pfam" id="PF10996">
    <property type="entry name" value="Beta-Casp"/>
    <property type="match status" value="1"/>
</dbReference>
<comment type="caution">
    <text evidence="4">The sequence shown here is derived from an EMBL/GenBank/DDBJ whole genome shotgun (WGS) entry which is preliminary data.</text>
</comment>
<dbReference type="Gene3D" id="3.60.15.10">
    <property type="entry name" value="Ribonuclease Z/Hydroxyacylglutathione hydrolase-like"/>
    <property type="match status" value="1"/>
</dbReference>
<dbReference type="InterPro" id="IPR036866">
    <property type="entry name" value="RibonucZ/Hydroxyglut_hydro"/>
</dbReference>
<dbReference type="GO" id="GO:0004521">
    <property type="term" value="F:RNA endonuclease activity"/>
    <property type="evidence" value="ECO:0007669"/>
    <property type="project" value="TreeGrafter"/>
</dbReference>